<dbReference type="EMBL" id="WVUH01000170">
    <property type="protein sequence ID" value="MBO4208122.1"/>
    <property type="molecule type" value="Genomic_DNA"/>
</dbReference>
<proteinExistence type="predicted"/>
<evidence type="ECO:0000313" key="1">
    <source>
        <dbReference type="EMBL" id="MBO4208122.1"/>
    </source>
</evidence>
<protein>
    <submittedName>
        <fullName evidence="1">Uncharacterized protein</fullName>
    </submittedName>
</protein>
<comment type="caution">
    <text evidence="1">The sequence shown here is derived from an EMBL/GenBank/DDBJ whole genome shotgun (WGS) entry which is preliminary data.</text>
</comment>
<organism evidence="1 2">
    <name type="scientific">Micromonospora echinofusca</name>
    <dbReference type="NCBI Taxonomy" id="47858"/>
    <lineage>
        <taxon>Bacteria</taxon>
        <taxon>Bacillati</taxon>
        <taxon>Actinomycetota</taxon>
        <taxon>Actinomycetes</taxon>
        <taxon>Micromonosporales</taxon>
        <taxon>Micromonosporaceae</taxon>
        <taxon>Micromonospora</taxon>
    </lineage>
</organism>
<keyword evidence="2" id="KW-1185">Reference proteome</keyword>
<gene>
    <name evidence="1" type="ORF">GSF22_19235</name>
</gene>
<sequence>MGIFGSLRDLNRQAKEINKGYDPAAQMRQGLAAMQQVRQQLAGQQATAHLATSGVPATATIVAVRETGAYVNGMPSVELQLMVTPAGRPPFPAGWTGLVPLTGLGQLRPGGSVAVRFDAFQPTSLTVLWGQPA</sequence>
<accession>A0ABS3VUB8</accession>
<dbReference type="Proteomes" id="UP000823521">
    <property type="component" value="Unassembled WGS sequence"/>
</dbReference>
<evidence type="ECO:0000313" key="2">
    <source>
        <dbReference type="Proteomes" id="UP000823521"/>
    </source>
</evidence>
<name>A0ABS3VUB8_MICEH</name>
<dbReference type="RefSeq" id="WP_208815065.1">
    <property type="nucleotide sequence ID" value="NZ_WVUH01000170.1"/>
</dbReference>
<reference evidence="1 2" key="1">
    <citation type="submission" date="2019-12" db="EMBL/GenBank/DDBJ databases">
        <title>Whole genome sequencing of endophytic Actinobacterium Micromonospora sp. MPMI6T.</title>
        <authorList>
            <person name="Evv R."/>
            <person name="Podile A.R."/>
        </authorList>
    </citation>
    <scope>NUCLEOTIDE SEQUENCE [LARGE SCALE GENOMIC DNA]</scope>
    <source>
        <strain evidence="1 2">MPMI6</strain>
    </source>
</reference>